<dbReference type="InterPro" id="IPR028364">
    <property type="entry name" value="Ribosomal_uL1/biogenesis"/>
</dbReference>
<dbReference type="InterPro" id="IPR020784">
    <property type="entry name" value="Ribosomal_uL11_N"/>
</dbReference>
<dbReference type="EC" id="2.7.7.6" evidence="18"/>
<dbReference type="SUPFAM" id="SSF46906">
    <property type="entry name" value="Ribosomal protein L11, C-terminal domain"/>
    <property type="match status" value="1"/>
</dbReference>
<evidence type="ECO:0000256" key="11">
    <source>
        <dbReference type="ARBA" id="ARBA00022884"/>
    </source>
</evidence>
<evidence type="ECO:0000256" key="4">
    <source>
        <dbReference type="ARBA" id="ARBA00010531"/>
    </source>
</evidence>
<keyword evidence="10" id="KW-0889">Transcription antitermination</keyword>
<dbReference type="Gene3D" id="3.30.70.1730">
    <property type="match status" value="1"/>
</dbReference>
<comment type="similarity">
    <text evidence="4">Belongs to the universal ribosomal protein uL1 family.</text>
</comment>
<dbReference type="HAMAP" id="MF_00948">
    <property type="entry name" value="NusG"/>
    <property type="match status" value="1"/>
</dbReference>
<dbReference type="HAMAP" id="MF_01321">
    <property type="entry name" value="RNApol_bact_RpoB"/>
    <property type="match status" value="1"/>
</dbReference>
<dbReference type="InterPro" id="IPR007642">
    <property type="entry name" value="RNA_pol_Rpb2_2"/>
</dbReference>
<dbReference type="PROSITE" id="PS01014">
    <property type="entry name" value="NUSG"/>
    <property type="match status" value="1"/>
</dbReference>
<dbReference type="InterPro" id="IPR005824">
    <property type="entry name" value="KOW"/>
</dbReference>
<evidence type="ECO:0000256" key="12">
    <source>
        <dbReference type="ARBA" id="ARBA00022980"/>
    </source>
</evidence>
<dbReference type="Gene3D" id="3.90.1100.10">
    <property type="match status" value="2"/>
</dbReference>
<dbReference type="Gene3D" id="2.40.50.100">
    <property type="match status" value="1"/>
</dbReference>
<comment type="similarity">
    <text evidence="5 17">Belongs to the universal ribosomal protein uL11 family.</text>
</comment>
<name>A0A9P6RHJ3_9FUNG</name>
<keyword evidence="9" id="KW-0699">rRNA-binding</keyword>
<dbReference type="CDD" id="cd05797">
    <property type="entry name" value="Ribosomal_L10"/>
    <property type="match status" value="1"/>
</dbReference>
<evidence type="ECO:0000259" key="19">
    <source>
        <dbReference type="SMART" id="SM00738"/>
    </source>
</evidence>
<evidence type="ECO:0000256" key="17">
    <source>
        <dbReference type="RuleBase" id="RU003978"/>
    </source>
</evidence>
<dbReference type="InterPro" id="IPR006519">
    <property type="entry name" value="Ribosomal_uL11_bac-typ"/>
</dbReference>
<dbReference type="GO" id="GO:0006354">
    <property type="term" value="P:DNA-templated transcription elongation"/>
    <property type="evidence" value="ECO:0007669"/>
    <property type="project" value="InterPro"/>
</dbReference>
<dbReference type="Gene3D" id="3.30.1390.10">
    <property type="match status" value="1"/>
</dbReference>
<dbReference type="Gene3D" id="2.40.270.10">
    <property type="entry name" value="DNA-directed RNA polymerase, subunit 2, domain 6"/>
    <property type="match status" value="2"/>
</dbReference>
<dbReference type="PANTHER" id="PTHR20856">
    <property type="entry name" value="DNA-DIRECTED RNA POLYMERASE I SUBUNIT 2"/>
    <property type="match status" value="1"/>
</dbReference>
<dbReference type="SUPFAM" id="SSF48300">
    <property type="entry name" value="Ribosomal protein L7/12, oligomerisation (N-terminal) domain"/>
    <property type="match status" value="1"/>
</dbReference>
<dbReference type="Pfam" id="PF02357">
    <property type="entry name" value="NusG"/>
    <property type="match status" value="1"/>
</dbReference>
<dbReference type="InterPro" id="IPR043141">
    <property type="entry name" value="Ribosomal_uL10-like_sf"/>
</dbReference>
<dbReference type="InterPro" id="IPR007645">
    <property type="entry name" value="RNA_pol_Rpb2_3"/>
</dbReference>
<dbReference type="Gene3D" id="3.40.50.790">
    <property type="match status" value="1"/>
</dbReference>
<dbReference type="Pfam" id="PF00562">
    <property type="entry name" value="RNA_pol_Rpb2_6"/>
    <property type="match status" value="1"/>
</dbReference>
<dbReference type="FunFam" id="2.30.30.30:FF:000002">
    <property type="entry name" value="Transcription termination/antitermination factor NusG"/>
    <property type="match status" value="1"/>
</dbReference>
<keyword evidence="14 18" id="KW-0804">Transcription</keyword>
<dbReference type="InterPro" id="IPR042107">
    <property type="entry name" value="DNA-dir_RNA_pol_bsu_ext_1_sf"/>
</dbReference>
<dbReference type="Gene3D" id="3.30.70.940">
    <property type="entry name" value="NusG, N-terminal domain"/>
    <property type="match status" value="1"/>
</dbReference>
<dbReference type="InterPro" id="IPR023673">
    <property type="entry name" value="Ribosomal_uL1_CS"/>
</dbReference>
<evidence type="ECO:0000256" key="5">
    <source>
        <dbReference type="ARBA" id="ARBA00010537"/>
    </source>
</evidence>
<dbReference type="InterPro" id="IPR008932">
    <property type="entry name" value="Ribosomal_bL12_oligo"/>
</dbReference>
<sequence>MEKSVQRALQERIDRAGMQDKFGQILVPTEEVIEIRGGQKTVTERRFFPGYVLVEMDMTDETWHLVKNTAKVTGFVGGVRNRPSPISQREVDKIMSQMQEGVEKPRPKTLFEVGELVRIKDGPFTDFNGSIEEVNYEKSRLRVSVTIFGRATPVELEFGQVEKVCATTHRTLCVQLENCKLDDTCCGIASLVIFKFNRGFKMAKKIIGFIKLQIPAGKANPSPPVGPALGQRGLNIMEFCKAFNAQTQGMEPGLPVPVVITAFADKSFTFVLKTPPATVLIKKAAKVDKGSPKPHTDKVGQITLAQAEEIAKAKMPDLTAADLAAAVRTIAGSARSMGITVEAGKVDRAKLYSVDEALNLVKTCATAKFDESIDIAVRLGIDAKKSDQVVRGSVVLPAGTGKVTRVAVFAQGEKAEQARAAGADIVGMEDLAEQIKAGNLNFDVVIASPDTMRVVGALGTILGPRGLMPNPKVGTVTADVATAVKNAKAGQIQFRVDKAGLIHATIGRASFEPQALRTNLVALVEALQKAKPATSKGVYLRKIALSSTMGVGVRVDQNTLWAVTVRQVMSIVLVIKDQDKQAVVAEVAAKVAQAQTMVLAEYRGIAVGDLTRLRAKAREQKVYLRVLKNTLVRRAVADTPFASLTEQMTGPLIYGISDDPISAAKVIHDFAKSNDKLVIRSGVYEGKLMDKAAVQALASIPSRDELLAKLLGVMQAPISGFARALAALSQQKQSETQVQEDILEAVGAMSVLELNELVKAFEEKFGVSAAALAVGGPAGGGAAAAAEEQTEFTVTLTEVGSNKVSVIKAVREITGLGLKEAKDLVDGAPKPVKENVAKAQAEEAKQKLEAAGAKAEVNGSYHMQYSFTEKKRIRKNFAKRLNVHQIPFLLSTQLESFSDFLQADIASGKRNPEGLQAAFMSVFPIVSHNGFARLEFVSYSLSPPAFDVKECQQRGLTFCSALRAKVRLVLLDKESPSKPVIKEVKEQEVYMGEMPLMTPTGSFVINGTERVIVSQLHRSPGVFFEHDKGKTHSSGKLLFSARIIPYRGSWLDFEFDPKDNLYFRVDRRRKMPVTILLKAIGLNAEEILERFFMFDQCTLMDEGAQIKFVPERLRGEVARFDILDRDGKVIVQKEKRVNAKHIRDLENAKTQTISVPEDYLLGRVLAKSVVDAQTGEVLAEANEEITDSLLARLREAEIKEIQTLYTNDLDQGPYISQTLRIDETIDQTAARIAIYRMMRPGEPPTEESVEALFNRLFYSEDTYDLSKVGRMKFNRRVGREEITGQMTLDNADLLATIQILVELRNGKGEVDDIDHLGNRRVRCVGELAENQFRTGLVRVERAVKERLGQAESENLMPHDLINSKPISSAIREFFGSSQLSQFMDQTNPLSEITHKRRVSALGPGGLTRERAGFEVRDVHPTHYGRVCPIETPEGPNIGLINSLALYAHLNEYGFLETPYRKVDEGKVSNKIDYLSAIEEGRYVIAQANAAVSSDGTLTDELVSAREAGETLMVTPDRVQYMDVAPSQIVSVAASLIPFLEHDDANRALMGSNMQRQAVPCLRPEKAVVGTGIERTVAVDSGTTVQAFRGGEVDYVDAGRIVIRVNDDEAVAGDTGVDIYNLIKYTRSNQNTNINQRPIAKVGDRIARGDVLADGASTDIGELALGQNMLVAFMPWNGYNFEDSILISEKVVADDRYTSIHIEELNVVARDTKLGSEEITCDISNLAESQLGRLDDSGIIYIGAEVEAGDVLVGKVTPKGETQLTPEEKLLRAIFGEKASDVKDTSLRVPSGMSGTVIDVQVFTREGIERDKRAQQIIDDELKRYRLDLNDQLRIVEGDAFQRLEKMLVGRVVNGGPKKLAKGAKITADYLAELDHYHWFDLRLADEEAAAQLEAIKESIAQKRHQFDLAFEEKRKKLTQGDELPPGVLKMVKVYLAVKRRLQPGDKMAGRHGNKGVVSKIVPVEDMPYMADGTPADIVLNPLGVPSRMNVGQILETHLGWAAKGLGHRIGDMLRAQAKATELRAFLSTIYNESGRREALDELSDKEVLELASNLKEGVPFATPVFDGATEDEIARALELAWPDHIAKQLGMTKSKNQVTLYDGRTGDAFDRPVTVGYMHMLKLHHLVDDKMHARSTGPYSLVTQQPLGGKAQFGGQRFGEMEVWALEAYGAAYVLQEMLTVKSDDVAGRTKIYENLVKGEHVIDAGMPESFNVLVKEIRSLGIDIDLDRN</sequence>
<dbReference type="Gene3D" id="2.30.30.30">
    <property type="match status" value="1"/>
</dbReference>
<comment type="similarity">
    <text evidence="3">Belongs to the universal ribosomal protein uL10 family.</text>
</comment>
<dbReference type="Gene3D" id="3.30.190.20">
    <property type="match status" value="1"/>
</dbReference>
<dbReference type="NCBIfam" id="TIGR00922">
    <property type="entry name" value="nusG"/>
    <property type="match status" value="1"/>
</dbReference>
<dbReference type="Gene3D" id="1.20.5.710">
    <property type="entry name" value="Single helix bin"/>
    <property type="match status" value="1"/>
</dbReference>
<dbReference type="PRINTS" id="PR00338">
    <property type="entry name" value="NUSGTNSCPFCT"/>
</dbReference>
<dbReference type="Gene3D" id="6.10.250.290">
    <property type="match status" value="1"/>
</dbReference>
<dbReference type="SMART" id="SM00649">
    <property type="entry name" value="RL11"/>
    <property type="match status" value="1"/>
</dbReference>
<dbReference type="InterPro" id="IPR020785">
    <property type="entry name" value="Ribosomal_uL11_CS"/>
</dbReference>
<dbReference type="Pfam" id="PF00542">
    <property type="entry name" value="Ribosomal_L12"/>
    <property type="match status" value="1"/>
</dbReference>
<evidence type="ECO:0000256" key="8">
    <source>
        <dbReference type="ARBA" id="ARBA00022695"/>
    </source>
</evidence>
<dbReference type="InterPro" id="IPR023674">
    <property type="entry name" value="Ribosomal_uL1-like"/>
</dbReference>
<dbReference type="NCBIfam" id="TIGR01632">
    <property type="entry name" value="L11_bact"/>
    <property type="match status" value="1"/>
</dbReference>
<dbReference type="InterPro" id="IPR001062">
    <property type="entry name" value="Transcrpt_antiterm_NusG"/>
</dbReference>
<dbReference type="CDD" id="cd00653">
    <property type="entry name" value="RNA_pol_B_RPB2"/>
    <property type="match status" value="1"/>
</dbReference>
<keyword evidence="22" id="KW-1185">Reference proteome</keyword>
<dbReference type="InterPro" id="IPR036235">
    <property type="entry name" value="Ribosomal_bL12_oligo_N_sf"/>
</dbReference>
<dbReference type="GO" id="GO:0005829">
    <property type="term" value="C:cytosol"/>
    <property type="evidence" value="ECO:0007669"/>
    <property type="project" value="UniProtKB-ARBA"/>
</dbReference>
<dbReference type="InterPro" id="IPR005878">
    <property type="entry name" value="Ribosom_uL1_bac-type"/>
</dbReference>
<evidence type="ECO:0000256" key="9">
    <source>
        <dbReference type="ARBA" id="ARBA00022730"/>
    </source>
</evidence>
<evidence type="ECO:0000256" key="1">
    <source>
        <dbReference type="ARBA" id="ARBA00006835"/>
    </source>
</evidence>
<protein>
    <recommendedName>
        <fullName evidence="18">DNA-directed RNA polymerase subunit beta</fullName>
        <ecNumber evidence="18">2.7.7.6</ecNumber>
    </recommendedName>
</protein>
<dbReference type="Pfam" id="PF00687">
    <property type="entry name" value="Ribosomal_L1"/>
    <property type="match status" value="1"/>
</dbReference>
<evidence type="ECO:0000313" key="21">
    <source>
        <dbReference type="EMBL" id="KAG0319828.1"/>
    </source>
</evidence>
<dbReference type="GO" id="GO:0031564">
    <property type="term" value="P:transcription antitermination"/>
    <property type="evidence" value="ECO:0007669"/>
    <property type="project" value="UniProtKB-KW"/>
</dbReference>
<dbReference type="GO" id="GO:0032549">
    <property type="term" value="F:ribonucleoside binding"/>
    <property type="evidence" value="ECO:0007669"/>
    <property type="project" value="InterPro"/>
</dbReference>
<dbReference type="InterPro" id="IPR020783">
    <property type="entry name" value="Ribosomal_uL11_C"/>
</dbReference>
<evidence type="ECO:0000256" key="13">
    <source>
        <dbReference type="ARBA" id="ARBA00023015"/>
    </source>
</evidence>
<dbReference type="Pfam" id="PF00298">
    <property type="entry name" value="Ribosomal_L11"/>
    <property type="match status" value="1"/>
</dbReference>
<dbReference type="HAMAP" id="MF_00368">
    <property type="entry name" value="Ribosomal_bL12"/>
    <property type="match status" value="1"/>
</dbReference>
<dbReference type="SUPFAM" id="SSF54747">
    <property type="entry name" value="Ribosomal L11/L12e N-terminal domain"/>
    <property type="match status" value="1"/>
</dbReference>
<dbReference type="InterPro" id="IPR036769">
    <property type="entry name" value="Ribosomal_uL11_C_sf"/>
</dbReference>
<dbReference type="SUPFAM" id="SSF160369">
    <property type="entry name" value="Ribosomal protein L10-like"/>
    <property type="match status" value="1"/>
</dbReference>
<dbReference type="InterPro" id="IPR000206">
    <property type="entry name" value="Ribosomal_bL12"/>
</dbReference>
<proteinExistence type="inferred from homology"/>
<dbReference type="InterPro" id="IPR019462">
    <property type="entry name" value="DNA-dir_RNA_pol_bsu_external_1"/>
</dbReference>
<dbReference type="InterPro" id="IPR000911">
    <property type="entry name" value="Ribosomal_uL11"/>
</dbReference>
<dbReference type="CDD" id="cd00387">
    <property type="entry name" value="Ribosomal_L7_L12"/>
    <property type="match status" value="1"/>
</dbReference>
<evidence type="ECO:0000256" key="3">
    <source>
        <dbReference type="ARBA" id="ARBA00008889"/>
    </source>
</evidence>
<dbReference type="InterPro" id="IPR007641">
    <property type="entry name" value="RNA_pol_Rpb2_7"/>
</dbReference>
<dbReference type="SUPFAM" id="SSF56808">
    <property type="entry name" value="Ribosomal protein L1"/>
    <property type="match status" value="1"/>
</dbReference>
<dbReference type="NCBIfam" id="TIGR01169">
    <property type="entry name" value="rplA_bact"/>
    <property type="match status" value="1"/>
</dbReference>
<dbReference type="FunFam" id="1.10.10.250:FF:000001">
    <property type="entry name" value="50S ribosomal protein L11"/>
    <property type="match status" value="1"/>
</dbReference>
<dbReference type="Pfam" id="PF04560">
    <property type="entry name" value="RNA_pol_Rpb2_7"/>
    <property type="match status" value="1"/>
</dbReference>
<dbReference type="CDD" id="cd00349">
    <property type="entry name" value="Ribosomal_L11"/>
    <property type="match status" value="1"/>
</dbReference>
<dbReference type="InterPro" id="IPR047050">
    <property type="entry name" value="NGN"/>
</dbReference>
<dbReference type="InterPro" id="IPR010243">
    <property type="entry name" value="RNA_pol_bsu_bac"/>
</dbReference>
<keyword evidence="8 18" id="KW-0548">Nucleotidyltransferase</keyword>
<dbReference type="HAMAP" id="MF_00362">
    <property type="entry name" value="Ribosomal_uL10"/>
    <property type="match status" value="1"/>
</dbReference>
<evidence type="ECO:0000313" key="22">
    <source>
        <dbReference type="Proteomes" id="UP000823405"/>
    </source>
</evidence>
<feature type="domain" description="KOW" evidence="20">
    <location>
        <begin position="110"/>
        <end position="137"/>
    </location>
</feature>
<dbReference type="CDD" id="cd09891">
    <property type="entry name" value="NGN_Bact_1"/>
    <property type="match status" value="1"/>
</dbReference>
<dbReference type="PROSITE" id="PS00359">
    <property type="entry name" value="RIBOSOMAL_L11"/>
    <property type="match status" value="1"/>
</dbReference>
<dbReference type="OrthoDB" id="10262330at2759"/>
<dbReference type="InterPro" id="IPR007120">
    <property type="entry name" value="DNA-dir_RNAP_su2_dom"/>
</dbReference>
<evidence type="ECO:0000256" key="7">
    <source>
        <dbReference type="ARBA" id="ARBA00022679"/>
    </source>
</evidence>
<dbReference type="PROSITE" id="PS01166">
    <property type="entry name" value="RNA_POL_BETA"/>
    <property type="match status" value="1"/>
</dbReference>
<evidence type="ECO:0000259" key="20">
    <source>
        <dbReference type="SMART" id="SM00739"/>
    </source>
</evidence>
<dbReference type="Gene3D" id="1.10.10.250">
    <property type="entry name" value="Ribosomal protein L11, C-terminal domain"/>
    <property type="match status" value="1"/>
</dbReference>
<dbReference type="EMBL" id="JAAAIN010000128">
    <property type="protein sequence ID" value="KAG0319828.1"/>
    <property type="molecule type" value="Genomic_DNA"/>
</dbReference>
<dbReference type="Gene3D" id="3.30.1550.10">
    <property type="entry name" value="Ribosomal protein L11/L12, N-terminal domain"/>
    <property type="match status" value="1"/>
</dbReference>
<dbReference type="Gene3D" id="2.30.150.10">
    <property type="entry name" value="DNA-directed RNA polymerase, beta subunit, external 1 domain"/>
    <property type="match status" value="1"/>
</dbReference>
<dbReference type="GO" id="GO:0019843">
    <property type="term" value="F:rRNA binding"/>
    <property type="evidence" value="ECO:0007669"/>
    <property type="project" value="UniProtKB-KW"/>
</dbReference>
<dbReference type="FunFam" id="3.30.1390.10:FF:000001">
    <property type="entry name" value="50S ribosomal protein L7/L12"/>
    <property type="match status" value="1"/>
</dbReference>
<comment type="similarity">
    <text evidence="2">Belongs to the bacterial ribosomal protein bL12 family.</text>
</comment>
<keyword evidence="7 18" id="KW-0808">Transferase</keyword>
<keyword evidence="11" id="KW-0694">RNA-binding</keyword>
<dbReference type="Proteomes" id="UP000823405">
    <property type="component" value="Unassembled WGS sequence"/>
</dbReference>
<dbReference type="HAMAP" id="MF_00736">
    <property type="entry name" value="Ribosomal_uL11"/>
    <property type="match status" value="1"/>
</dbReference>
<dbReference type="Gene3D" id="3.90.1800.10">
    <property type="entry name" value="RNA polymerase alpha subunit dimerisation domain"/>
    <property type="match status" value="1"/>
</dbReference>
<keyword evidence="12 17" id="KW-0689">Ribosomal protein</keyword>
<dbReference type="InterPro" id="IPR007121">
    <property type="entry name" value="RNA_pol_bsu_CS"/>
</dbReference>
<dbReference type="SMART" id="SM00738">
    <property type="entry name" value="NGN"/>
    <property type="match status" value="1"/>
</dbReference>
<reference evidence="21" key="1">
    <citation type="journal article" date="2020" name="Fungal Divers.">
        <title>Resolving the Mortierellaceae phylogeny through synthesis of multi-gene phylogenetics and phylogenomics.</title>
        <authorList>
            <person name="Vandepol N."/>
            <person name="Liber J."/>
            <person name="Desiro A."/>
            <person name="Na H."/>
            <person name="Kennedy M."/>
            <person name="Barry K."/>
            <person name="Grigoriev I.V."/>
            <person name="Miller A.N."/>
            <person name="O'Donnell K."/>
            <person name="Stajich J.E."/>
            <person name="Bonito G."/>
        </authorList>
    </citation>
    <scope>NUCLEOTIDE SEQUENCE</scope>
    <source>
        <strain evidence="21">NVP60</strain>
    </source>
</reference>
<dbReference type="InterPro" id="IPR015869">
    <property type="entry name" value="Transcrpt_antiterm_NusG_bac_CS"/>
</dbReference>
<dbReference type="InterPro" id="IPR001790">
    <property type="entry name" value="Ribosomal_uL10"/>
</dbReference>
<dbReference type="GO" id="GO:0003899">
    <property type="term" value="F:DNA-directed RNA polymerase activity"/>
    <property type="evidence" value="ECO:0007669"/>
    <property type="project" value="UniProtKB-EC"/>
</dbReference>
<dbReference type="SUPFAM" id="SSF82679">
    <property type="entry name" value="N-utilization substance G protein NusG, N-terminal domain"/>
    <property type="match status" value="1"/>
</dbReference>
<dbReference type="SUPFAM" id="SSF64484">
    <property type="entry name" value="beta and beta-prime subunits of DNA dependent RNA-polymerase"/>
    <property type="match status" value="1"/>
</dbReference>
<dbReference type="Pfam" id="PF04565">
    <property type="entry name" value="RNA_pol_Rpb2_3"/>
    <property type="match status" value="1"/>
</dbReference>
<keyword evidence="13" id="KW-0805">Transcription regulation</keyword>
<dbReference type="InterPro" id="IPR036735">
    <property type="entry name" value="NGN_dom_sf"/>
</dbReference>
<evidence type="ECO:0000256" key="2">
    <source>
        <dbReference type="ARBA" id="ARBA00007197"/>
    </source>
</evidence>
<evidence type="ECO:0000256" key="16">
    <source>
        <dbReference type="ARBA" id="ARBA00048552"/>
    </source>
</evidence>
<dbReference type="Pfam" id="PF04561">
    <property type="entry name" value="RNA_pol_Rpb2_2"/>
    <property type="match status" value="2"/>
</dbReference>
<dbReference type="Pfam" id="PF00466">
    <property type="entry name" value="Ribosomal_L10"/>
    <property type="match status" value="1"/>
</dbReference>
<comment type="function">
    <text evidence="18">DNA-dependent RNA polymerase catalyzes the transcription of DNA into RNA using the four ribonucleoside triphosphates as substrates.</text>
</comment>
<dbReference type="Gene3D" id="2.40.50.150">
    <property type="match status" value="1"/>
</dbReference>
<keyword evidence="6 18" id="KW-0240">DNA-directed RNA polymerase</keyword>
<dbReference type="InterPro" id="IPR015712">
    <property type="entry name" value="DNA-dir_RNA_pol_su2"/>
</dbReference>
<dbReference type="CDD" id="cd06091">
    <property type="entry name" value="KOW_NusG"/>
    <property type="match status" value="1"/>
</dbReference>
<dbReference type="NCBIfam" id="TIGR02013">
    <property type="entry name" value="rpoB"/>
    <property type="match status" value="1"/>
</dbReference>
<dbReference type="CDD" id="cd00403">
    <property type="entry name" value="Ribosomal_L1"/>
    <property type="match status" value="1"/>
</dbReference>
<dbReference type="Gene3D" id="3.90.1110.10">
    <property type="entry name" value="RNA polymerase Rpb2, domain 2"/>
    <property type="match status" value="2"/>
</dbReference>
<comment type="caution">
    <text evidence="21">The sequence shown here is derived from an EMBL/GenBank/DDBJ whole genome shotgun (WGS) entry which is preliminary data.</text>
</comment>
<dbReference type="InterPro" id="IPR006645">
    <property type="entry name" value="NGN-like_dom"/>
</dbReference>
<dbReference type="SUPFAM" id="SSF50104">
    <property type="entry name" value="Translation proteins SH3-like domain"/>
    <property type="match status" value="1"/>
</dbReference>
<dbReference type="InterPro" id="IPR022973">
    <property type="entry name" value="Ribosomal_uL10_bac"/>
</dbReference>
<accession>A0A9P6RHJ3</accession>
<dbReference type="FunFam" id="2.40.50.100:FF:000006">
    <property type="entry name" value="DNA-directed RNA polymerase subunit beta"/>
    <property type="match status" value="1"/>
</dbReference>
<dbReference type="NCBIfam" id="TIGR00855">
    <property type="entry name" value="L12"/>
    <property type="match status" value="1"/>
</dbReference>
<evidence type="ECO:0000256" key="15">
    <source>
        <dbReference type="ARBA" id="ARBA00023274"/>
    </source>
</evidence>
<dbReference type="SUPFAM" id="SSF54736">
    <property type="entry name" value="ClpS-like"/>
    <property type="match status" value="1"/>
</dbReference>
<dbReference type="GO" id="GO:0006412">
    <property type="term" value="P:translation"/>
    <property type="evidence" value="ECO:0007669"/>
    <property type="project" value="InterPro"/>
</dbReference>
<dbReference type="GO" id="GO:0032784">
    <property type="term" value="P:regulation of DNA-templated transcription elongation"/>
    <property type="evidence" value="ECO:0007669"/>
    <property type="project" value="InterPro"/>
</dbReference>
<dbReference type="InterPro" id="IPR008991">
    <property type="entry name" value="Translation_prot_SH3-like_sf"/>
</dbReference>
<dbReference type="InterPro" id="IPR037033">
    <property type="entry name" value="DNA-dir_RNAP_su2_hyb_sf"/>
</dbReference>
<dbReference type="GO" id="GO:0003735">
    <property type="term" value="F:structural constituent of ribosome"/>
    <property type="evidence" value="ECO:0007669"/>
    <property type="project" value="InterPro"/>
</dbReference>
<keyword evidence="15 17" id="KW-0687">Ribonucleoprotein</keyword>
<evidence type="ECO:0000256" key="10">
    <source>
        <dbReference type="ARBA" id="ARBA00022814"/>
    </source>
</evidence>
<dbReference type="InterPro" id="IPR016095">
    <property type="entry name" value="Ribosomal_uL1_3-a/b-sand"/>
</dbReference>
<comment type="similarity">
    <text evidence="1 18">Belongs to the RNA polymerase beta chain family.</text>
</comment>
<organism evidence="21 22">
    <name type="scientific">Linnemannia gamsii</name>
    <dbReference type="NCBI Taxonomy" id="64522"/>
    <lineage>
        <taxon>Eukaryota</taxon>
        <taxon>Fungi</taxon>
        <taxon>Fungi incertae sedis</taxon>
        <taxon>Mucoromycota</taxon>
        <taxon>Mortierellomycotina</taxon>
        <taxon>Mortierellomycetes</taxon>
        <taxon>Mortierellales</taxon>
        <taxon>Mortierellaceae</taxon>
        <taxon>Linnemannia</taxon>
    </lineage>
</organism>
<dbReference type="NCBIfam" id="NF000955">
    <property type="entry name" value="PRK00099.1-1"/>
    <property type="match status" value="1"/>
</dbReference>
<dbReference type="FunFam" id="3.90.1800.10:FF:000001">
    <property type="entry name" value="DNA-directed RNA polymerase subunit beta"/>
    <property type="match status" value="1"/>
</dbReference>
<evidence type="ECO:0000256" key="18">
    <source>
        <dbReference type="RuleBase" id="RU363031"/>
    </source>
</evidence>
<dbReference type="HAMAP" id="MF_01318_B">
    <property type="entry name" value="Ribosomal_uL1_B"/>
    <property type="match status" value="1"/>
</dbReference>
<dbReference type="InterPro" id="IPR037034">
    <property type="entry name" value="RNA_pol_Rpb2_2_sf"/>
</dbReference>
<dbReference type="InterPro" id="IPR014724">
    <property type="entry name" value="RNA_pol_RPB2_OB-fold"/>
</dbReference>
<dbReference type="Pfam" id="PF04563">
    <property type="entry name" value="RNA_pol_Rpb2_1"/>
    <property type="match status" value="1"/>
</dbReference>
<dbReference type="InterPro" id="IPR007644">
    <property type="entry name" value="RNA_pol_bsu_protrusion"/>
</dbReference>
<dbReference type="Pfam" id="PF16320">
    <property type="entry name" value="Ribosomal_L12_N"/>
    <property type="match status" value="1"/>
</dbReference>
<feature type="domain" description="NusG-like N-terminal" evidence="19">
    <location>
        <begin position="2"/>
        <end position="98"/>
    </location>
</feature>
<dbReference type="GO" id="GO:0015934">
    <property type="term" value="C:large ribosomal subunit"/>
    <property type="evidence" value="ECO:0007669"/>
    <property type="project" value="InterPro"/>
</dbReference>
<dbReference type="GO" id="GO:0000428">
    <property type="term" value="C:DNA-directed RNA polymerase complex"/>
    <property type="evidence" value="ECO:0007669"/>
    <property type="project" value="UniProtKB-KW"/>
</dbReference>
<dbReference type="FunFam" id="3.30.1550.10:FF:000001">
    <property type="entry name" value="50S ribosomal protein L11"/>
    <property type="match status" value="1"/>
</dbReference>
<dbReference type="FunFam" id="3.40.50.790:FF:000001">
    <property type="entry name" value="50S ribosomal protein L1"/>
    <property type="match status" value="1"/>
</dbReference>
<evidence type="ECO:0000256" key="14">
    <source>
        <dbReference type="ARBA" id="ARBA00023163"/>
    </source>
</evidence>
<dbReference type="InterPro" id="IPR047865">
    <property type="entry name" value="Ribosomal_uL10_bac_type"/>
</dbReference>
<dbReference type="InterPro" id="IPR036796">
    <property type="entry name" value="Ribosomal_uL11_N_sf"/>
</dbReference>
<dbReference type="SMART" id="SM00739">
    <property type="entry name" value="KOW"/>
    <property type="match status" value="1"/>
</dbReference>
<dbReference type="InterPro" id="IPR013823">
    <property type="entry name" value="Ribosomal_bL12_C"/>
</dbReference>
<comment type="catalytic activity">
    <reaction evidence="16 18">
        <text>RNA(n) + a ribonucleoside 5'-triphosphate = RNA(n+1) + diphosphate</text>
        <dbReference type="Rhea" id="RHEA:21248"/>
        <dbReference type="Rhea" id="RHEA-COMP:14527"/>
        <dbReference type="Rhea" id="RHEA-COMP:17342"/>
        <dbReference type="ChEBI" id="CHEBI:33019"/>
        <dbReference type="ChEBI" id="CHEBI:61557"/>
        <dbReference type="ChEBI" id="CHEBI:140395"/>
        <dbReference type="EC" id="2.7.7.6"/>
    </reaction>
</comment>
<dbReference type="InterPro" id="IPR014722">
    <property type="entry name" value="Rib_uL2_dom2"/>
</dbReference>
<dbReference type="Pfam" id="PF03946">
    <property type="entry name" value="Ribosomal_L11_N"/>
    <property type="match status" value="1"/>
</dbReference>
<dbReference type="InterPro" id="IPR014719">
    <property type="entry name" value="Ribosomal_bL12_C/ClpS-like"/>
</dbReference>
<dbReference type="GO" id="GO:0003677">
    <property type="term" value="F:DNA binding"/>
    <property type="evidence" value="ECO:0007669"/>
    <property type="project" value="InterPro"/>
</dbReference>
<evidence type="ECO:0000256" key="6">
    <source>
        <dbReference type="ARBA" id="ARBA00022478"/>
    </source>
</evidence>
<dbReference type="PROSITE" id="PS01199">
    <property type="entry name" value="RIBOSOMAL_L1"/>
    <property type="match status" value="1"/>
</dbReference>
<dbReference type="Pfam" id="PF10385">
    <property type="entry name" value="RNA_pol_Rpb2_45"/>
    <property type="match status" value="1"/>
</dbReference>
<dbReference type="NCBIfam" id="NF001616">
    <property type="entry name" value="PRK00405.1"/>
    <property type="match status" value="1"/>
</dbReference>
<gene>
    <name evidence="21" type="ORF">BGZ97_001370</name>
</gene>